<organism evidence="1">
    <name type="scientific">marine sediment metagenome</name>
    <dbReference type="NCBI Taxonomy" id="412755"/>
    <lineage>
        <taxon>unclassified sequences</taxon>
        <taxon>metagenomes</taxon>
        <taxon>ecological metagenomes</taxon>
    </lineage>
</organism>
<feature type="non-terminal residue" evidence="1">
    <location>
        <position position="1"/>
    </location>
</feature>
<dbReference type="EMBL" id="BARW01037247">
    <property type="protein sequence ID" value="GAJ23632.1"/>
    <property type="molecule type" value="Genomic_DNA"/>
</dbReference>
<gene>
    <name evidence="1" type="ORF">S12H4_57561</name>
</gene>
<sequence length="167" mass="19219">ERKIQLSETDNIGNYLQSSLNDAGWGFRDNQYLNDSDIISTFSAIELAYSISEIPIIINKKVGEFINSTWSLGSYRLTNNSLIITPETTFYGVRAYLGMNMSYNIIELGEILLYFSSLYNLLDVESLVIKIENEVGKDTIQDLKQIDSKMEQFFRYKLIEVPEIEEL</sequence>
<name>X1VSE2_9ZZZZ</name>
<dbReference type="AlphaFoldDB" id="X1VSE2"/>
<protein>
    <submittedName>
        <fullName evidence="1">Uncharacterized protein</fullName>
    </submittedName>
</protein>
<reference evidence="1" key="1">
    <citation type="journal article" date="2014" name="Front. Microbiol.">
        <title>High frequency of phylogenetically diverse reductive dehalogenase-homologous genes in deep subseafloor sedimentary metagenomes.</title>
        <authorList>
            <person name="Kawai M."/>
            <person name="Futagami T."/>
            <person name="Toyoda A."/>
            <person name="Takaki Y."/>
            <person name="Nishi S."/>
            <person name="Hori S."/>
            <person name="Arai W."/>
            <person name="Tsubouchi T."/>
            <person name="Morono Y."/>
            <person name="Uchiyama I."/>
            <person name="Ito T."/>
            <person name="Fujiyama A."/>
            <person name="Inagaki F."/>
            <person name="Takami H."/>
        </authorList>
    </citation>
    <scope>NUCLEOTIDE SEQUENCE</scope>
    <source>
        <strain evidence="1">Expedition CK06-06</strain>
    </source>
</reference>
<accession>X1VSE2</accession>
<evidence type="ECO:0000313" key="1">
    <source>
        <dbReference type="EMBL" id="GAJ23632.1"/>
    </source>
</evidence>
<proteinExistence type="predicted"/>
<comment type="caution">
    <text evidence="1">The sequence shown here is derived from an EMBL/GenBank/DDBJ whole genome shotgun (WGS) entry which is preliminary data.</text>
</comment>